<feature type="transmembrane region" description="Helical" evidence="2">
    <location>
        <begin position="1744"/>
        <end position="1764"/>
    </location>
</feature>
<evidence type="ECO:0000256" key="3">
    <source>
        <dbReference type="SAM" id="SignalP"/>
    </source>
</evidence>
<dbReference type="InterPro" id="IPR018247">
    <property type="entry name" value="EF_Hand_1_Ca_BS"/>
</dbReference>
<feature type="transmembrane region" description="Helical" evidence="2">
    <location>
        <begin position="1302"/>
        <end position="1325"/>
    </location>
</feature>
<dbReference type="InterPro" id="IPR002048">
    <property type="entry name" value="EF_hand_dom"/>
</dbReference>
<feature type="region of interest" description="Disordered" evidence="1">
    <location>
        <begin position="1590"/>
        <end position="1620"/>
    </location>
</feature>
<feature type="signal peptide" evidence="3">
    <location>
        <begin position="1"/>
        <end position="31"/>
    </location>
</feature>
<dbReference type="STRING" id="1157962.A0A250XCA8"/>
<keyword evidence="2" id="KW-0812">Transmembrane</keyword>
<feature type="transmembrane region" description="Helical" evidence="2">
    <location>
        <begin position="1922"/>
        <end position="1941"/>
    </location>
</feature>
<sequence>MSVRQGNITQRASQYFASWILLSILSTQVLSHRNHVARLASQKSVGYAPLISDLMELCLSSQGHPSWIKSEDLGVGEKSDNASELNARDFSVISVQFQKMCHSLQALNLGFKIMENKEGRDSAGIIMPTGISPSPLLSTMEHLVTGQIRANPEPTALDTKPENEPLISHQRDRLMISTGSNSLYTISANGTTLTPSSLSGSNPVVQCSSSVRSALIISVGKVLISGITFTGCTNSAVTIRGNLSDFAAGPVVFQNCTFLGNTANTGAAVLIFVTVDKGIKASQGPFSLAEFKGCTFSNNSATVPTSASAVLPVYAGMGGSVFVQVNSSTPSNSIVTAAVQGYATVNFTSCTFSANHADVAGGGIAIFGDTNAFAWTTGATVISSTFTNNTADSGAAVYVGTSAVLDLLDSCEIHKNTCWRSPSVAPFPTCGAVCSNTALDVMRNAGQFGFVNFTTFTHNGGVNCSAGGSFRFDDSLNPIWFINVTFINNTAQQAAGILLYYGSSTGYFWNCTFLGNKVITDAPSAPTAWGPVGGAGLYLSNQGSTSYMTNCLFSWNTAPNGAGIMIFDNNELQLATTVFIENIASLAGGAVFNEGSSWLNVMSVLAVNNSAGTLGGAIFAGSGSTLSTYSFTLNSYGTQHPGWIPGFTYPESLVSNNQASFGGAYACVACTGFVDMGSTYQNNEALTGGALGLVTVSQLSLMGSSFLNNRAAVNQQAYSTFYHADPLTRGLGGAASISLLAPGIISNVTFDGNVATFGGGLYISAFTGQGMSSSPSATQQQDAVVLDPAVIFQNNRVKGGGGAAMFLVQAEAMSFTCANSNLSFNPSSASAADFGGSFMAPSNSSAFLTASAALPNDVFMTAAASWINMSTSHTSVVWHSQAPNPYTVSSNGCPSWVNNSGDMASVPGALASAAYFIQMESPATFNQLLSGSSISMSATLLDLWLQPVVTVIEADETRLLASTATPNASLSGTSYSQFSKGKVSLPQLQVRGTPGAVSVSANVTFLAGSSSIEKNELQISTAVVLRSCYVGEVTSEDKTACQQCPPSSYSLNPNNITCDACPSIGLNCSHVNGSIFTPLDNYWISHPFSTQSRLCPGMGSCLFDGRSDILAVAFAAFKTKVQGDFGNSTRILMVDASDYVNMQCAEGQTGVLCGACLPGFGHVDEGSCKICGSIGLSGLYYVFGFLILIIPIFLTVKSSLNDTTLENSGISFSAVANSRISMTVDKLGEKPSYTIVIKILVSYIQVVSVIRKVGLQFNLPSWNLTFFNVYNQASETTSVLASWDCLLANSNLALPPSLVGSLFTTLTPFLVILASVPVWMLLWLFKRRDVAAQRRLQELEEQELACKELEDKDNGGAVEHFRSSPCPGEDGQVQLLAEVIAKQQEPLDTKYEGDVCESGKDTLSESMDVMGVAKPTAGKLRGTDCCGEVAQVPEDTQVLEDSRGSSVAKFVGDVSPSPLSSIVEDVLMAAPEPLASSPFLQTSYNNSFSGSNALLSLNGVVGDEGSLTKSGFRVTSRALMVGGGGGSGSTYSIPSLSLRQGSSQGGRDAEGSLVESRKVGRENFEGAAQDLLLGFAVAEPDMHAGAGMGRRVTATGNTGDTDGEGVHTCRTPVSLGPHSTDYERSEIVDGVEQPLQSQGFVAGSQSMPQGYVQSPFSLGNTHTFSLQPSLEHGDSRLSPDFSDIIHDGTPAMSIVDVEATSYRTEEGEGSVDSRALSSVDSDEEGGEGEGLRARSRENQDMEGISVYVTPCVIVTAMVVLFFLYPGTTISLMGLYQCPCADNGGGLYSEFAIDKNCYYYLDYETVCYQGPHLYMALILGVPGVLFFSLGVPIVSAWFLRLNRYKHNRLDFASRYGFLYQDYTKTSYAWESAIMLRKLLVVVVSVFLTDIFQAQLMTLNVIIVAALALQIFFKPYKAARMNLLEANSLICAAITFYTSSVFMVPGLSPMTQNGLSIIILVVNLFFLVYALRAFVLEFYDHVVNLLDTDKDGNVSKEEIIGYLRSNMGFMGPPLAAVASAIVKSRFFEHTNAAVNKSKNLAHSLIAKVALNASNSAALSSLVRTFKVATGHTTPATRKSASRLSRRALSNKVQPAGSHAHNGPSVTPSIVSSEVLVPMSSTQHASTKPHGLRTATSSAFSKGNAGNKVFPVEDNLGSAAASNFQKSSEC</sequence>
<dbReference type="PANTHER" id="PTHR11319">
    <property type="entry name" value="G PROTEIN-COUPLED RECEPTOR-RELATED"/>
    <property type="match status" value="1"/>
</dbReference>
<dbReference type="PROSITE" id="PS50222">
    <property type="entry name" value="EF_HAND_2"/>
    <property type="match status" value="1"/>
</dbReference>
<feature type="chain" id="PRO_5012377328" description="EF-hand domain-containing protein" evidence="3">
    <location>
        <begin position="32"/>
        <end position="2167"/>
    </location>
</feature>
<protein>
    <recommendedName>
        <fullName evidence="4">EF-hand domain-containing protein</fullName>
    </recommendedName>
</protein>
<dbReference type="PROSITE" id="PS00018">
    <property type="entry name" value="EF_HAND_1"/>
    <property type="match status" value="1"/>
</dbReference>
<evidence type="ECO:0000313" key="6">
    <source>
        <dbReference type="Proteomes" id="UP000232323"/>
    </source>
</evidence>
<organism evidence="5 6">
    <name type="scientific">Chlamydomonas eustigma</name>
    <dbReference type="NCBI Taxonomy" id="1157962"/>
    <lineage>
        <taxon>Eukaryota</taxon>
        <taxon>Viridiplantae</taxon>
        <taxon>Chlorophyta</taxon>
        <taxon>core chlorophytes</taxon>
        <taxon>Chlorophyceae</taxon>
        <taxon>CS clade</taxon>
        <taxon>Chlamydomonadales</taxon>
        <taxon>Chlamydomonadaceae</taxon>
        <taxon>Chlamydomonas</taxon>
    </lineage>
</organism>
<feature type="transmembrane region" description="Helical" evidence="2">
    <location>
        <begin position="1866"/>
        <end position="1886"/>
    </location>
</feature>
<evidence type="ECO:0000256" key="2">
    <source>
        <dbReference type="SAM" id="Phobius"/>
    </source>
</evidence>
<gene>
    <name evidence="5" type="ORF">CEUSTIGMA_g7957.t1</name>
</gene>
<feature type="transmembrane region" description="Helical" evidence="2">
    <location>
        <begin position="1178"/>
        <end position="1196"/>
    </location>
</feature>
<dbReference type="SMART" id="SM00710">
    <property type="entry name" value="PbH1"/>
    <property type="match status" value="9"/>
</dbReference>
<proteinExistence type="predicted"/>
<dbReference type="InterPro" id="IPR006626">
    <property type="entry name" value="PbH1"/>
</dbReference>
<dbReference type="InterPro" id="IPR011050">
    <property type="entry name" value="Pectin_lyase_fold/virulence"/>
</dbReference>
<reference evidence="5 6" key="1">
    <citation type="submission" date="2017-08" db="EMBL/GenBank/DDBJ databases">
        <title>Acidophilic green algal genome provides insights into adaptation to an acidic environment.</title>
        <authorList>
            <person name="Hirooka S."/>
            <person name="Hirose Y."/>
            <person name="Kanesaki Y."/>
            <person name="Higuchi S."/>
            <person name="Fujiwara T."/>
            <person name="Onuma R."/>
            <person name="Era A."/>
            <person name="Ohbayashi R."/>
            <person name="Uzuka A."/>
            <person name="Nozaki H."/>
            <person name="Yoshikawa H."/>
            <person name="Miyagishima S.Y."/>
        </authorList>
    </citation>
    <scope>NUCLEOTIDE SEQUENCE [LARGE SCALE GENOMIC DNA]</scope>
    <source>
        <strain evidence="5 6">NIES-2499</strain>
    </source>
</reference>
<feature type="transmembrane region" description="Helical" evidence="2">
    <location>
        <begin position="1235"/>
        <end position="1254"/>
    </location>
</feature>
<name>A0A250XCA8_9CHLO</name>
<feature type="region of interest" description="Disordered" evidence="1">
    <location>
        <begin position="1702"/>
        <end position="1735"/>
    </location>
</feature>
<dbReference type="GO" id="GO:0005509">
    <property type="term" value="F:calcium ion binding"/>
    <property type="evidence" value="ECO:0007669"/>
    <property type="project" value="InterPro"/>
</dbReference>
<feature type="transmembrane region" description="Helical" evidence="2">
    <location>
        <begin position="1953"/>
        <end position="1973"/>
    </location>
</feature>
<evidence type="ECO:0000259" key="4">
    <source>
        <dbReference type="PROSITE" id="PS50222"/>
    </source>
</evidence>
<feature type="compositionally biased region" description="Low complexity" evidence="1">
    <location>
        <begin position="1535"/>
        <end position="1546"/>
    </location>
</feature>
<evidence type="ECO:0000256" key="1">
    <source>
        <dbReference type="SAM" id="MobiDB-lite"/>
    </source>
</evidence>
<feature type="transmembrane region" description="Helical" evidence="2">
    <location>
        <begin position="1812"/>
        <end position="1838"/>
    </location>
</feature>
<feature type="region of interest" description="Disordered" evidence="1">
    <location>
        <begin position="1532"/>
        <end position="1553"/>
    </location>
</feature>
<dbReference type="OrthoDB" id="548621at2759"/>
<evidence type="ECO:0000313" key="5">
    <source>
        <dbReference type="EMBL" id="GAX80519.1"/>
    </source>
</evidence>
<keyword evidence="2" id="KW-1133">Transmembrane helix</keyword>
<keyword evidence="2" id="KW-0472">Membrane</keyword>
<dbReference type="Proteomes" id="UP000232323">
    <property type="component" value="Unassembled WGS sequence"/>
</dbReference>
<keyword evidence="3" id="KW-0732">Signal</keyword>
<keyword evidence="6" id="KW-1185">Reference proteome</keyword>
<feature type="domain" description="EF-hand" evidence="4">
    <location>
        <begin position="1972"/>
        <end position="2007"/>
    </location>
</feature>
<comment type="caution">
    <text evidence="5">The sequence shown here is derived from an EMBL/GenBank/DDBJ whole genome shotgun (WGS) entry which is preliminary data.</text>
</comment>
<dbReference type="PANTHER" id="PTHR11319:SF35">
    <property type="entry name" value="OUTER MEMBRANE PROTEIN PMPC-RELATED"/>
    <property type="match status" value="1"/>
</dbReference>
<feature type="transmembrane region" description="Helical" evidence="2">
    <location>
        <begin position="1892"/>
        <end position="1910"/>
    </location>
</feature>
<feature type="region of interest" description="Disordered" evidence="1">
    <location>
        <begin position="2069"/>
        <end position="2141"/>
    </location>
</feature>
<dbReference type="EMBL" id="BEGY01000053">
    <property type="protein sequence ID" value="GAX80519.1"/>
    <property type="molecule type" value="Genomic_DNA"/>
</dbReference>
<accession>A0A250XCA8</accession>
<dbReference type="SUPFAM" id="SSF51126">
    <property type="entry name" value="Pectin lyase-like"/>
    <property type="match status" value="1"/>
</dbReference>